<dbReference type="RefSeq" id="WP_380967873.1">
    <property type="nucleotide sequence ID" value="NZ_JBHTCO010000020.1"/>
</dbReference>
<evidence type="ECO:0000313" key="3">
    <source>
        <dbReference type="Proteomes" id="UP001596505"/>
    </source>
</evidence>
<gene>
    <name evidence="2" type="ORF">ACFQRG_16070</name>
</gene>
<evidence type="ECO:0000313" key="2">
    <source>
        <dbReference type="EMBL" id="MFC7394475.1"/>
    </source>
</evidence>
<protein>
    <submittedName>
        <fullName evidence="2">FeoB-associated Cys-rich membrane protein</fullName>
    </submittedName>
</protein>
<keyword evidence="1" id="KW-1133">Transmembrane helix</keyword>
<dbReference type="Proteomes" id="UP001596505">
    <property type="component" value="Unassembled WGS sequence"/>
</dbReference>
<comment type="caution">
    <text evidence="2">The sequence shown here is derived from an EMBL/GenBank/DDBJ whole genome shotgun (WGS) entry which is preliminary data.</text>
</comment>
<reference evidence="3" key="1">
    <citation type="journal article" date="2019" name="Int. J. Syst. Evol. Microbiol.">
        <title>The Global Catalogue of Microorganisms (GCM) 10K type strain sequencing project: providing services to taxonomists for standard genome sequencing and annotation.</title>
        <authorList>
            <consortium name="The Broad Institute Genomics Platform"/>
            <consortium name="The Broad Institute Genome Sequencing Center for Infectious Disease"/>
            <person name="Wu L."/>
            <person name="Ma J."/>
        </authorList>
    </citation>
    <scope>NUCLEOTIDE SEQUENCE [LARGE SCALE GENOMIC DNA]</scope>
    <source>
        <strain evidence="3">CGMCC 1.16305</strain>
    </source>
</reference>
<evidence type="ECO:0000256" key="1">
    <source>
        <dbReference type="SAM" id="Phobius"/>
    </source>
</evidence>
<proteinExistence type="predicted"/>
<dbReference type="Pfam" id="PF12669">
    <property type="entry name" value="FeoB_associated"/>
    <property type="match status" value="1"/>
</dbReference>
<sequence length="67" mass="7363">MVISIIIGVVIFGYAVWTITRFIKKSRQGQCAACSMKKSCQSGCSTVTAEERQALIQTMKEKAAHHS</sequence>
<feature type="transmembrane region" description="Helical" evidence="1">
    <location>
        <begin position="6"/>
        <end position="23"/>
    </location>
</feature>
<keyword evidence="3" id="KW-1185">Reference proteome</keyword>
<keyword evidence="1" id="KW-0812">Transmembrane</keyword>
<accession>A0ABW2Q1H8</accession>
<keyword evidence="1" id="KW-0472">Membrane</keyword>
<organism evidence="2 3">
    <name type="scientific">Scopulibacillus cellulosilyticus</name>
    <dbReference type="NCBI Taxonomy" id="2665665"/>
    <lineage>
        <taxon>Bacteria</taxon>
        <taxon>Bacillati</taxon>
        <taxon>Bacillota</taxon>
        <taxon>Bacilli</taxon>
        <taxon>Bacillales</taxon>
        <taxon>Sporolactobacillaceae</taxon>
        <taxon>Scopulibacillus</taxon>
    </lineage>
</organism>
<name>A0ABW2Q1H8_9BACL</name>
<dbReference type="EMBL" id="JBHTCO010000020">
    <property type="protein sequence ID" value="MFC7394475.1"/>
    <property type="molecule type" value="Genomic_DNA"/>
</dbReference>